<keyword evidence="2" id="KW-1185">Reference proteome</keyword>
<dbReference type="SUPFAM" id="SSF52540">
    <property type="entry name" value="P-loop containing nucleoside triphosphate hydrolases"/>
    <property type="match status" value="1"/>
</dbReference>
<dbReference type="Gene3D" id="3.40.50.300">
    <property type="entry name" value="P-loop containing nucleotide triphosphate hydrolases"/>
    <property type="match status" value="1"/>
</dbReference>
<dbReference type="RefSeq" id="WP_093975117.1">
    <property type="nucleotide sequence ID" value="NZ_FXXQ01000011.1"/>
</dbReference>
<proteinExistence type="predicted"/>
<name>A0A238J2H7_9RHOB</name>
<dbReference type="EMBL" id="FXXQ01000011">
    <property type="protein sequence ID" value="SMX24908.1"/>
    <property type="molecule type" value="Genomic_DNA"/>
</dbReference>
<reference evidence="1 2" key="1">
    <citation type="submission" date="2017-05" db="EMBL/GenBank/DDBJ databases">
        <authorList>
            <person name="Song R."/>
            <person name="Chenine A.L."/>
            <person name="Ruprecht R.M."/>
        </authorList>
    </citation>
    <scope>NUCLEOTIDE SEQUENCE [LARGE SCALE GENOMIC DNA]</scope>
    <source>
        <strain evidence="1 2">CECT 8489</strain>
    </source>
</reference>
<protein>
    <recommendedName>
        <fullName evidence="3">Nodulation protein NodH</fullName>
    </recommendedName>
</protein>
<dbReference type="InterPro" id="IPR027417">
    <property type="entry name" value="P-loop_NTPase"/>
</dbReference>
<gene>
    <name evidence="1" type="ORF">BOA8489_03041</name>
</gene>
<dbReference type="Proteomes" id="UP000201838">
    <property type="component" value="Unassembled WGS sequence"/>
</dbReference>
<evidence type="ECO:0000313" key="1">
    <source>
        <dbReference type="EMBL" id="SMX24908.1"/>
    </source>
</evidence>
<evidence type="ECO:0008006" key="3">
    <source>
        <dbReference type="Google" id="ProtNLM"/>
    </source>
</evidence>
<sequence>MPAQTFRYWVVLGGMRTGSNLLEEHLSAFPGITAHGELFNPHFFGRPKQTSAFDLSMAAREADPLRAIDAMVASDKGLPGFRLFHDHDPRVIAHVLNDPGAAKIILSRRPIDSYVSLKVARKTGQWWLGDLTTARAAKVQFDAQEYTEFLETLALFQSQIARSLQTTGQTAFHIDYDDLADEDVISGLGDFLGARGPKEPGRIRAKVQNPDPLSDRLTNPDEAETALGRLAAPDIGGAPSREPGRGPGLKFFRACANAPLLYMPIRGAGIDPVPGWLEMVDPKGEVLSNLTQRDMRRWKRQHPGHRSFTIVRHPLPRAYDAFCRYLLPAGAEAYADLRDALIKRYDVPLPQNGPDALWTPVDQRAAFLAFLTFLKGNLGGQTSLRVDNTWASQGILLQAITDFAIPDRVIRESDLAIGLAQVAKDAKTPAPAIKSEFAAPAPFSLSDVRDGAIDDAIRAAYQRDFMMFGFERWDAAQAA</sequence>
<organism evidence="1 2">
    <name type="scientific">Boseongicola aestuarii</name>
    <dbReference type="NCBI Taxonomy" id="1470561"/>
    <lineage>
        <taxon>Bacteria</taxon>
        <taxon>Pseudomonadati</taxon>
        <taxon>Pseudomonadota</taxon>
        <taxon>Alphaproteobacteria</taxon>
        <taxon>Rhodobacterales</taxon>
        <taxon>Paracoccaceae</taxon>
        <taxon>Boseongicola</taxon>
    </lineage>
</organism>
<evidence type="ECO:0000313" key="2">
    <source>
        <dbReference type="Proteomes" id="UP000201838"/>
    </source>
</evidence>
<dbReference type="AlphaFoldDB" id="A0A238J2H7"/>
<accession>A0A238J2H7</accession>
<dbReference type="OrthoDB" id="7802556at2"/>